<proteinExistence type="predicted"/>
<dbReference type="PANTHER" id="PTHR36013">
    <property type="entry name" value="ATP SYNTHASE 24 KDA SUBUNIT, MITOCHONDRIAL-RELATED"/>
    <property type="match status" value="1"/>
</dbReference>
<dbReference type="PANTHER" id="PTHR36013:SF2">
    <property type="entry name" value="ATP SYNTHASE 24 KDA SUBUNIT, MITOCHONDRIAL-RELATED"/>
    <property type="match status" value="1"/>
</dbReference>
<sequence>MERVNALRRTYAAAGAAKAQSHDVVQRVFVEQQQKFRALLEKTKTLTPPIGGDATAVKAYAAKKLAILKELQIASPGERITDTLDSAFAEAKTVRGFLEYASNLRHTLGLKDQGEDVLRLMMQALDETEKSLGGPLVQSNAQGMATYGQKVTKLTEAAGVKMMDKAALAKLTAEVDLEAIQNELAELKAIEDEVKKEEV</sequence>
<evidence type="ECO:0000256" key="1">
    <source>
        <dbReference type="SAM" id="Coils"/>
    </source>
</evidence>
<feature type="coiled-coil region" evidence="1">
    <location>
        <begin position="170"/>
        <end position="197"/>
    </location>
</feature>
<dbReference type="AlphaFoldDB" id="A0A6U0AKD2"/>
<dbReference type="EMBL" id="HBEW01006301">
    <property type="protein sequence ID" value="CAD8585217.1"/>
    <property type="molecule type" value="Transcribed_RNA"/>
</dbReference>
<organism evidence="2">
    <name type="scientific">Ostreococcus mediterraneus</name>
    <dbReference type="NCBI Taxonomy" id="1486918"/>
    <lineage>
        <taxon>Eukaryota</taxon>
        <taxon>Viridiplantae</taxon>
        <taxon>Chlorophyta</taxon>
        <taxon>Mamiellophyceae</taxon>
        <taxon>Mamiellales</taxon>
        <taxon>Bathycoccaceae</taxon>
        <taxon>Ostreococcus</taxon>
    </lineage>
</organism>
<evidence type="ECO:0000313" key="2">
    <source>
        <dbReference type="EMBL" id="CAD8585217.1"/>
    </source>
</evidence>
<protein>
    <submittedName>
        <fullName evidence="2">Uncharacterized protein</fullName>
    </submittedName>
</protein>
<accession>A0A6U0AKD2</accession>
<keyword evidence="1" id="KW-0175">Coiled coil</keyword>
<dbReference type="InterPro" id="IPR031432">
    <property type="entry name" value="MGP1"/>
</dbReference>
<reference evidence="2" key="1">
    <citation type="submission" date="2021-01" db="EMBL/GenBank/DDBJ databases">
        <authorList>
            <person name="Corre E."/>
            <person name="Pelletier E."/>
            <person name="Niang G."/>
            <person name="Scheremetjew M."/>
            <person name="Finn R."/>
            <person name="Kale V."/>
            <person name="Holt S."/>
            <person name="Cochrane G."/>
            <person name="Meng A."/>
            <person name="Brown T."/>
            <person name="Cohen L."/>
        </authorList>
    </citation>
    <scope>NUCLEOTIDE SEQUENCE</scope>
    <source>
        <strain evidence="2">Clade-D-RCC2572</strain>
    </source>
</reference>
<dbReference type="Pfam" id="PF15704">
    <property type="entry name" value="Mt_ATP_synt"/>
    <property type="match status" value="1"/>
</dbReference>
<name>A0A6U0AKD2_9CHLO</name>
<gene>
    <name evidence="2" type="ORF">OMED0929_LOCUS5331</name>
</gene>